<dbReference type="InterPro" id="IPR012373">
    <property type="entry name" value="Ferrdict_sens_TM"/>
</dbReference>
<dbReference type="GO" id="GO:0016989">
    <property type="term" value="F:sigma factor antagonist activity"/>
    <property type="evidence" value="ECO:0007669"/>
    <property type="project" value="TreeGrafter"/>
</dbReference>
<comment type="caution">
    <text evidence="3">The sequence shown here is derived from an EMBL/GenBank/DDBJ whole genome shotgun (WGS) entry which is preliminary data.</text>
</comment>
<dbReference type="AlphaFoldDB" id="A0A7X9S194"/>
<reference evidence="3 4" key="1">
    <citation type="submission" date="2020-04" db="EMBL/GenBank/DDBJ databases">
        <title>Flammeovirga sp. SR4, a novel species isolated from seawater.</title>
        <authorList>
            <person name="Wang X."/>
        </authorList>
    </citation>
    <scope>NUCLEOTIDE SEQUENCE [LARGE SCALE GENOMIC DNA]</scope>
    <source>
        <strain evidence="3 4">ATCC 23126</strain>
    </source>
</reference>
<dbReference type="Gene3D" id="3.55.50.30">
    <property type="match status" value="1"/>
</dbReference>
<organism evidence="3 4">
    <name type="scientific">Flammeovirga aprica JL-4</name>
    <dbReference type="NCBI Taxonomy" id="694437"/>
    <lineage>
        <taxon>Bacteria</taxon>
        <taxon>Pseudomonadati</taxon>
        <taxon>Bacteroidota</taxon>
        <taxon>Cytophagia</taxon>
        <taxon>Cytophagales</taxon>
        <taxon>Flammeovirgaceae</taxon>
        <taxon>Flammeovirga</taxon>
    </lineage>
</organism>
<feature type="domain" description="FecR protein" evidence="1">
    <location>
        <begin position="116"/>
        <end position="209"/>
    </location>
</feature>
<evidence type="ECO:0000259" key="2">
    <source>
        <dbReference type="Pfam" id="PF16344"/>
    </source>
</evidence>
<dbReference type="RefSeq" id="WP_169660703.1">
    <property type="nucleotide sequence ID" value="NZ_JABANE010000170.1"/>
</dbReference>
<evidence type="ECO:0000313" key="4">
    <source>
        <dbReference type="Proteomes" id="UP000576082"/>
    </source>
</evidence>
<dbReference type="InterPro" id="IPR032508">
    <property type="entry name" value="FecR_C"/>
</dbReference>
<dbReference type="PANTHER" id="PTHR30273:SF2">
    <property type="entry name" value="PROTEIN FECR"/>
    <property type="match status" value="1"/>
</dbReference>
<proteinExistence type="predicted"/>
<sequence>MIENKETYSLIGKALAEELSEEERDLFIKKMLSDASFKEDFEQSKKLWNAPAKVSDRAIRSADHLMQTIEYSKKETKVIPFYQQWSKYIGAAVVVLVSLIGGYNYIDQQEKILTQSTGFGESKEILLADGTIVLLNSKSSLEYPAAFKGDFRKVNLVGEAFFDVTKDKEHPFKVNASDLEVTVLGTSFNVSTYAKDKENSVALLTGKVKLKNALNSDVTTLSPGQTYVIDKEIQKGSVITENQLNRTSWLSGQVVFNYASLKEVINKMERLYPISIEVKNQKLLERKITTKINKGDQLEEVLALLEILLECKIEKKNQLIILQ</sequence>
<dbReference type="PIRSF" id="PIRSF018266">
    <property type="entry name" value="FecR"/>
    <property type="match status" value="1"/>
</dbReference>
<dbReference type="Proteomes" id="UP000576082">
    <property type="component" value="Unassembled WGS sequence"/>
</dbReference>
<keyword evidence="4" id="KW-1185">Reference proteome</keyword>
<dbReference type="Pfam" id="PF16344">
    <property type="entry name" value="FecR_C"/>
    <property type="match status" value="1"/>
</dbReference>
<dbReference type="EMBL" id="JABANE010000170">
    <property type="protein sequence ID" value="NME72515.1"/>
    <property type="molecule type" value="Genomic_DNA"/>
</dbReference>
<gene>
    <name evidence="3" type="ORF">HHU12_31430</name>
</gene>
<evidence type="ECO:0000259" key="1">
    <source>
        <dbReference type="Pfam" id="PF04773"/>
    </source>
</evidence>
<dbReference type="InterPro" id="IPR006860">
    <property type="entry name" value="FecR"/>
</dbReference>
<evidence type="ECO:0000313" key="3">
    <source>
        <dbReference type="EMBL" id="NME72515.1"/>
    </source>
</evidence>
<dbReference type="Gene3D" id="2.60.120.1440">
    <property type="match status" value="1"/>
</dbReference>
<dbReference type="FunFam" id="2.60.120.1440:FF:000001">
    <property type="entry name" value="Putative anti-sigma factor"/>
    <property type="match status" value="1"/>
</dbReference>
<dbReference type="PANTHER" id="PTHR30273">
    <property type="entry name" value="PERIPLASMIC SIGNAL SENSOR AND SIGMA FACTOR ACTIVATOR FECR-RELATED"/>
    <property type="match status" value="1"/>
</dbReference>
<dbReference type="Pfam" id="PF04773">
    <property type="entry name" value="FecR"/>
    <property type="match status" value="1"/>
</dbReference>
<protein>
    <submittedName>
        <fullName evidence="3">DUF4974 domain-containing protein</fullName>
    </submittedName>
</protein>
<accession>A0A7X9S194</accession>
<name>A0A7X9S194_9BACT</name>
<feature type="domain" description="Protein FecR C-terminal" evidence="2">
    <location>
        <begin position="254"/>
        <end position="321"/>
    </location>
</feature>